<evidence type="ECO:0000313" key="2">
    <source>
        <dbReference type="EMBL" id="EDO46498.1"/>
    </source>
</evidence>
<sequence>MAVSLMLLGFLLLGSDSVLGSSREELDPRPRKGPLVHGLVKEAETGAKVEHWKRDTGSSGIPAWMKDTGKAYNGYPSQVTCALKPMSEAYHELKARRYQNCDQYFRCQGSKKAAKCGLFSKLLASAISYDYRWRTAGLETYTSAADEYGRKGGDCLNKYYYDTLTTEKVCWLPWQLQE</sequence>
<dbReference type="Proteomes" id="UP000001593">
    <property type="component" value="Unassembled WGS sequence"/>
</dbReference>
<dbReference type="OMA" id="RRAYYDM"/>
<dbReference type="AlphaFoldDB" id="A7RQ49"/>
<dbReference type="OrthoDB" id="10582672at2759"/>
<accession>A7RQ49</accession>
<evidence type="ECO:0000256" key="1">
    <source>
        <dbReference type="SAM" id="SignalP"/>
    </source>
</evidence>
<reference evidence="2 3" key="1">
    <citation type="journal article" date="2007" name="Science">
        <title>Sea anemone genome reveals ancestral eumetazoan gene repertoire and genomic organization.</title>
        <authorList>
            <person name="Putnam N.H."/>
            <person name="Srivastava M."/>
            <person name="Hellsten U."/>
            <person name="Dirks B."/>
            <person name="Chapman J."/>
            <person name="Salamov A."/>
            <person name="Terry A."/>
            <person name="Shapiro H."/>
            <person name="Lindquist E."/>
            <person name="Kapitonov V.V."/>
            <person name="Jurka J."/>
            <person name="Genikhovich G."/>
            <person name="Grigoriev I.V."/>
            <person name="Lucas S.M."/>
            <person name="Steele R.E."/>
            <person name="Finnerty J.R."/>
            <person name="Technau U."/>
            <person name="Martindale M.Q."/>
            <person name="Rokhsar D.S."/>
        </authorList>
    </citation>
    <scope>NUCLEOTIDE SEQUENCE [LARGE SCALE GENOMIC DNA]</scope>
    <source>
        <strain evidence="3">CH2 X CH6</strain>
    </source>
</reference>
<feature type="signal peptide" evidence="1">
    <location>
        <begin position="1"/>
        <end position="20"/>
    </location>
</feature>
<dbReference type="EMBL" id="DS469527">
    <property type="protein sequence ID" value="EDO46498.1"/>
    <property type="molecule type" value="Genomic_DNA"/>
</dbReference>
<dbReference type="PhylomeDB" id="A7RQ49"/>
<protein>
    <submittedName>
        <fullName evidence="2">Uncharacterized protein</fullName>
    </submittedName>
</protein>
<keyword evidence="1" id="KW-0732">Signal</keyword>
<proteinExistence type="predicted"/>
<dbReference type="KEGG" id="nve:5518558"/>
<keyword evidence="3" id="KW-1185">Reference proteome</keyword>
<gene>
    <name evidence="2" type="ORF">NEMVEDRAFT_v1g239910</name>
</gene>
<name>A7RQ49_NEMVE</name>
<dbReference type="HOGENOM" id="CLU_1512389_0_0_1"/>
<feature type="chain" id="PRO_5002713716" evidence="1">
    <location>
        <begin position="21"/>
        <end position="178"/>
    </location>
</feature>
<evidence type="ECO:0000313" key="3">
    <source>
        <dbReference type="Proteomes" id="UP000001593"/>
    </source>
</evidence>
<dbReference type="InParanoid" id="A7RQ49"/>
<dbReference type="Gene3D" id="1.10.132.110">
    <property type="entry name" value="Serum amyloid A protein"/>
    <property type="match status" value="1"/>
</dbReference>
<organism evidence="2 3">
    <name type="scientific">Nematostella vectensis</name>
    <name type="common">Starlet sea anemone</name>
    <dbReference type="NCBI Taxonomy" id="45351"/>
    <lineage>
        <taxon>Eukaryota</taxon>
        <taxon>Metazoa</taxon>
        <taxon>Cnidaria</taxon>
        <taxon>Anthozoa</taxon>
        <taxon>Hexacorallia</taxon>
        <taxon>Actiniaria</taxon>
        <taxon>Edwardsiidae</taxon>
        <taxon>Nematostella</taxon>
    </lineage>
</organism>